<reference evidence="1" key="1">
    <citation type="submission" date="2020-03" db="EMBL/GenBank/DDBJ databases">
        <title>Hybrid Assembly of Korean Phytophthora infestans isolates.</title>
        <authorList>
            <person name="Prokchorchik M."/>
            <person name="Lee Y."/>
            <person name="Seo J."/>
            <person name="Cho J.-H."/>
            <person name="Park Y.-E."/>
            <person name="Jang D.-C."/>
            <person name="Im J.-S."/>
            <person name="Choi J.-G."/>
            <person name="Park H.-J."/>
            <person name="Lee G.-B."/>
            <person name="Lee Y.-G."/>
            <person name="Hong S.-Y."/>
            <person name="Cho K."/>
            <person name="Sohn K.H."/>
        </authorList>
    </citation>
    <scope>NUCLEOTIDE SEQUENCE</scope>
    <source>
        <strain evidence="1">KR_2_A2</strain>
    </source>
</reference>
<dbReference type="AlphaFoldDB" id="A0A8S9TJB7"/>
<dbReference type="EMBL" id="JAACNO010003012">
    <property type="protein sequence ID" value="KAF4129066.1"/>
    <property type="molecule type" value="Genomic_DNA"/>
</dbReference>
<evidence type="ECO:0000313" key="1">
    <source>
        <dbReference type="EMBL" id="KAF4129066.1"/>
    </source>
</evidence>
<gene>
    <name evidence="1" type="ORF">GN958_ATG21752</name>
</gene>
<sequence length="341" mass="38729">MTEDFSWAVAASTAAEWERVAASQTPTPIGAASRYLKAQPPCVGEGRASVPPDFEYRFVNVPGNGNSPLNFRKFFGVDEIGPPIAIYNCQFGNEFAIVEPSARNHYGAISVLDVQKLQTLVETYQAPQQQALCCLDDETRTKGKGQKKEVISEESEDRIVAFRLRALLRPHRDEDRTVGLNKFGLYLLRLGALTKGASRDNTLELTELGKWFKIPLAEIREWEGSYAWKFGYTSVSNARYRPHAGIIAEKIAQERMQTFSDVVDKVAEELAQERSKPFAGDRTTLSDKFEFLRSFEGDDKLFDIVQAFASKEERRRRVIAAAKRRRSKLIEKRNKKRYFNN</sequence>
<comment type="caution">
    <text evidence="1">The sequence shown here is derived from an EMBL/GenBank/DDBJ whole genome shotgun (WGS) entry which is preliminary data.</text>
</comment>
<accession>A0A8S9TJB7</accession>
<evidence type="ECO:0000313" key="2">
    <source>
        <dbReference type="Proteomes" id="UP000704712"/>
    </source>
</evidence>
<proteinExistence type="predicted"/>
<name>A0A8S9TJB7_PHYIN</name>
<protein>
    <submittedName>
        <fullName evidence="1">Uncharacterized protein</fullName>
    </submittedName>
</protein>
<organism evidence="1 2">
    <name type="scientific">Phytophthora infestans</name>
    <name type="common">Potato late blight agent</name>
    <name type="synonym">Botrytis infestans</name>
    <dbReference type="NCBI Taxonomy" id="4787"/>
    <lineage>
        <taxon>Eukaryota</taxon>
        <taxon>Sar</taxon>
        <taxon>Stramenopiles</taxon>
        <taxon>Oomycota</taxon>
        <taxon>Peronosporomycetes</taxon>
        <taxon>Peronosporales</taxon>
        <taxon>Peronosporaceae</taxon>
        <taxon>Phytophthora</taxon>
    </lineage>
</organism>
<dbReference type="Proteomes" id="UP000704712">
    <property type="component" value="Unassembled WGS sequence"/>
</dbReference>